<keyword evidence="1" id="KW-0472">Membrane</keyword>
<dbReference type="HOGENOM" id="CLU_881792_0_0_5"/>
<dbReference type="KEGG" id="aex:Astex_1244"/>
<keyword evidence="1" id="KW-0812">Transmembrane</keyword>
<protein>
    <submittedName>
        <fullName evidence="2">Uncharacterized protein</fullName>
    </submittedName>
</protein>
<feature type="transmembrane region" description="Helical" evidence="1">
    <location>
        <begin position="36"/>
        <end position="58"/>
    </location>
</feature>
<accession>E8RNM3</accession>
<feature type="transmembrane region" description="Helical" evidence="1">
    <location>
        <begin position="147"/>
        <end position="173"/>
    </location>
</feature>
<proteinExistence type="predicted"/>
<feature type="transmembrane region" description="Helical" evidence="1">
    <location>
        <begin position="284"/>
        <end position="305"/>
    </location>
</feature>
<reference evidence="3" key="1">
    <citation type="submission" date="2010-12" db="EMBL/GenBank/DDBJ databases">
        <title>Complete sequence of chromosome 1 of Asticcacaulis excentricus CB 48.</title>
        <authorList>
            <consortium name="US DOE Joint Genome Institute"/>
            <person name="Lucas S."/>
            <person name="Copeland A."/>
            <person name="Lapidus A."/>
            <person name="Cheng J.-F."/>
            <person name="Bruce D."/>
            <person name="Goodwin L."/>
            <person name="Pitluck S."/>
            <person name="Teshima H."/>
            <person name="Davenport K."/>
            <person name="Detter J.C."/>
            <person name="Han C."/>
            <person name="Tapia R."/>
            <person name="Land M."/>
            <person name="Hauser L."/>
            <person name="Jeffries C."/>
            <person name="Kyrpides N."/>
            <person name="Ivanova N."/>
            <person name="Ovchinnikova G."/>
            <person name="Brun Y.V."/>
            <person name="Woyke T."/>
        </authorList>
    </citation>
    <scope>NUCLEOTIDE SEQUENCE [LARGE SCALE GENOMIC DNA]</scope>
    <source>
        <strain evidence="3">ATCC 15261 / DSM 4724 / KCTC 12464 / NCIMB 9791 / VKM B-1370 / CB 48</strain>
    </source>
</reference>
<feature type="transmembrane region" description="Helical" evidence="1">
    <location>
        <begin position="202"/>
        <end position="224"/>
    </location>
</feature>
<gene>
    <name evidence="2" type="ordered locus">Astex_1244</name>
</gene>
<dbReference type="Proteomes" id="UP000001492">
    <property type="component" value="Chromosome 1"/>
</dbReference>
<dbReference type="EMBL" id="CP002395">
    <property type="protein sequence ID" value="ADU12919.1"/>
    <property type="molecule type" value="Genomic_DNA"/>
</dbReference>
<evidence type="ECO:0000313" key="3">
    <source>
        <dbReference type="Proteomes" id="UP000001492"/>
    </source>
</evidence>
<dbReference type="STRING" id="573065.Astex_1244"/>
<name>E8RNM3_ASTEC</name>
<keyword evidence="3" id="KW-1185">Reference proteome</keyword>
<feature type="transmembrane region" description="Helical" evidence="1">
    <location>
        <begin position="70"/>
        <end position="91"/>
    </location>
</feature>
<keyword evidence="1" id="KW-1133">Transmembrane helix</keyword>
<sequence length="315" mass="33189">MRSYGDVTVSMKNIREVVFALLKGKDLFNSVPCLGLTLRVIGLLGISTMSFGTAFHLIGALKMAGQSLPLLWRKAGPVLGVLFVILLLGHLPHLDVWLRRGLIVVGVIAHTAAAGALYRVALFGERFAAAEGLGFGGLQFGRAERRLLGASALVLLFWSIVFIAGAVVLALFMGAAGLPEDSFRTPQALLRTLIEGAQPQGVVVGIAIIAVLLTLSILTVKLWLHRAATVAEHRLVSLNALSLSSGQTVKLGLGYGYILLPFIVLSSLMPPIVVVAGLPLGGVINLALGVGVFMPLSISFLASAYRQISALRAKG</sequence>
<dbReference type="AlphaFoldDB" id="E8RNM3"/>
<feature type="transmembrane region" description="Helical" evidence="1">
    <location>
        <begin position="257"/>
        <end position="278"/>
    </location>
</feature>
<dbReference type="eggNOG" id="ENOG5033JT0">
    <property type="taxonomic scope" value="Bacteria"/>
</dbReference>
<evidence type="ECO:0000313" key="2">
    <source>
        <dbReference type="EMBL" id="ADU12919.1"/>
    </source>
</evidence>
<evidence type="ECO:0000256" key="1">
    <source>
        <dbReference type="SAM" id="Phobius"/>
    </source>
</evidence>
<feature type="transmembrane region" description="Helical" evidence="1">
    <location>
        <begin position="97"/>
        <end position="118"/>
    </location>
</feature>
<organism evidence="2 3">
    <name type="scientific">Asticcacaulis excentricus (strain ATCC 15261 / DSM 4724 / KCTC 12464 / NCIMB 9791 / VKM B-1370 / CB 48)</name>
    <dbReference type="NCBI Taxonomy" id="573065"/>
    <lineage>
        <taxon>Bacteria</taxon>
        <taxon>Pseudomonadati</taxon>
        <taxon>Pseudomonadota</taxon>
        <taxon>Alphaproteobacteria</taxon>
        <taxon>Caulobacterales</taxon>
        <taxon>Caulobacteraceae</taxon>
        <taxon>Asticcacaulis</taxon>
    </lineage>
</organism>